<proteinExistence type="predicted"/>
<sequence length="107" mass="11277">MRCSNWPFDLPLKSTLHSQALPPLTVHGKPITGQPTACPLMPGVSGSRDESTAGYGCGKDLICDRNVSLAPVAFALGSEALMVGEILGSYCLSPSTTNTHQCFHMVS</sequence>
<name>A0ABR3N431_9TELE</name>
<reference evidence="1 2" key="1">
    <citation type="submission" date="2023-09" db="EMBL/GenBank/DDBJ databases">
        <authorList>
            <person name="Wang M."/>
        </authorList>
    </citation>
    <scope>NUCLEOTIDE SEQUENCE [LARGE SCALE GENOMIC DNA]</scope>
    <source>
        <strain evidence="1">GT-2023</strain>
        <tissue evidence="1">Liver</tissue>
    </source>
</reference>
<evidence type="ECO:0000313" key="1">
    <source>
        <dbReference type="EMBL" id="KAL1271566.1"/>
    </source>
</evidence>
<dbReference type="Proteomes" id="UP001558613">
    <property type="component" value="Unassembled WGS sequence"/>
</dbReference>
<evidence type="ECO:0000313" key="2">
    <source>
        <dbReference type="Proteomes" id="UP001558613"/>
    </source>
</evidence>
<gene>
    <name evidence="1" type="ORF">QQF64_030582</name>
</gene>
<comment type="caution">
    <text evidence="1">The sequence shown here is derived from an EMBL/GenBank/DDBJ whole genome shotgun (WGS) entry which is preliminary data.</text>
</comment>
<dbReference type="EMBL" id="JAYMGO010000007">
    <property type="protein sequence ID" value="KAL1271566.1"/>
    <property type="molecule type" value="Genomic_DNA"/>
</dbReference>
<accession>A0ABR3N431</accession>
<organism evidence="1 2">
    <name type="scientific">Cirrhinus molitorella</name>
    <name type="common">mud carp</name>
    <dbReference type="NCBI Taxonomy" id="172907"/>
    <lineage>
        <taxon>Eukaryota</taxon>
        <taxon>Metazoa</taxon>
        <taxon>Chordata</taxon>
        <taxon>Craniata</taxon>
        <taxon>Vertebrata</taxon>
        <taxon>Euteleostomi</taxon>
        <taxon>Actinopterygii</taxon>
        <taxon>Neopterygii</taxon>
        <taxon>Teleostei</taxon>
        <taxon>Ostariophysi</taxon>
        <taxon>Cypriniformes</taxon>
        <taxon>Cyprinidae</taxon>
        <taxon>Labeoninae</taxon>
        <taxon>Labeonini</taxon>
        <taxon>Cirrhinus</taxon>
    </lineage>
</organism>
<protein>
    <submittedName>
        <fullName evidence="1">Uncharacterized protein</fullName>
    </submittedName>
</protein>
<keyword evidence="2" id="KW-1185">Reference proteome</keyword>